<dbReference type="InterPro" id="IPR011871">
    <property type="entry name" value="Fib_succ_major"/>
</dbReference>
<evidence type="ECO:0000313" key="3">
    <source>
        <dbReference type="EMBL" id="PJJ40856.1"/>
    </source>
</evidence>
<feature type="domain" description="Fibrobacter succinogenes major paralogous" evidence="2">
    <location>
        <begin position="151"/>
        <end position="306"/>
    </location>
</feature>
<keyword evidence="4" id="KW-1185">Reference proteome</keyword>
<reference evidence="3 4" key="1">
    <citation type="submission" date="2017-11" db="EMBL/GenBank/DDBJ databases">
        <title>Animal gut microbial communities from fecal samples from Wisconsin, USA.</title>
        <authorList>
            <person name="Neumann A."/>
        </authorList>
    </citation>
    <scope>NUCLEOTIDE SEQUENCE [LARGE SCALE GENOMIC DNA]</scope>
    <source>
        <strain evidence="3 4">UWS3</strain>
    </source>
</reference>
<dbReference type="RefSeq" id="WP_100424893.1">
    <property type="nucleotide sequence ID" value="NZ_PGEX01000001.1"/>
</dbReference>
<feature type="region of interest" description="Disordered" evidence="1">
    <location>
        <begin position="27"/>
        <end position="64"/>
    </location>
</feature>
<protein>
    <submittedName>
        <fullName evidence="3">Uncharacterized protein (TIGR02145 family)</fullName>
    </submittedName>
</protein>
<proteinExistence type="predicted"/>
<comment type="caution">
    <text evidence="3">The sequence shown here is derived from an EMBL/GenBank/DDBJ whole genome shotgun (WGS) entry which is preliminary data.</text>
</comment>
<dbReference type="EMBL" id="PGEX01000001">
    <property type="protein sequence ID" value="PJJ40856.1"/>
    <property type="molecule type" value="Genomic_DNA"/>
</dbReference>
<dbReference type="Proteomes" id="UP000231134">
    <property type="component" value="Unassembled WGS sequence"/>
</dbReference>
<evidence type="ECO:0000259" key="2">
    <source>
        <dbReference type="Pfam" id="PF09603"/>
    </source>
</evidence>
<dbReference type="PROSITE" id="PS51257">
    <property type="entry name" value="PROKAR_LIPOPROTEIN"/>
    <property type="match status" value="1"/>
</dbReference>
<evidence type="ECO:0000256" key="1">
    <source>
        <dbReference type="SAM" id="MobiDB-lite"/>
    </source>
</evidence>
<dbReference type="NCBIfam" id="TIGR02145">
    <property type="entry name" value="Fib_succ_major"/>
    <property type="match status" value="1"/>
</dbReference>
<evidence type="ECO:0000313" key="4">
    <source>
        <dbReference type="Proteomes" id="UP000231134"/>
    </source>
</evidence>
<name>A0A2M9A550_9BACT</name>
<dbReference type="OrthoDB" id="9813797at2"/>
<sequence>MRNIWLILIVLFLFACSSRESKEISPKKIPVSSSSVESSSSEASSSSLRLSLPESSSSSFESSSSKRSVFPLKTQDASGAGEYKAGQKVLLGWKAADENLCFNGMSVSPSKYAKALKMLSADSASFTMPADSVFISANFKSCLDGIGTLVIGKLRWTNQNLNIWTLTGSSCYEKKSSNCRKYGRLYDFETAKKICPKGWRLPTDADWDSMKAALGENDGAQLKSREGWENDEETSGNGTDAKNFHAIPAGIVYEGSYMYRGFHAYYWTASERDETTAFYRSISYDSPESYRYYNFKTAGYSVRCVQDVQ</sequence>
<dbReference type="Pfam" id="PF09603">
    <property type="entry name" value="Fib_succ_major"/>
    <property type="match status" value="1"/>
</dbReference>
<accession>A0A2M9A550</accession>
<organism evidence="3 4">
    <name type="scientific">Hallerella succinigenes</name>
    <dbReference type="NCBI Taxonomy" id="1896222"/>
    <lineage>
        <taxon>Bacteria</taxon>
        <taxon>Pseudomonadati</taxon>
        <taxon>Fibrobacterota</taxon>
        <taxon>Fibrobacteria</taxon>
        <taxon>Fibrobacterales</taxon>
        <taxon>Fibrobacteraceae</taxon>
        <taxon>Hallerella</taxon>
    </lineage>
</organism>
<gene>
    <name evidence="3" type="ORF">BGX16_0806</name>
</gene>
<dbReference type="AlphaFoldDB" id="A0A2M9A550"/>